<sequence>MQRLFLVGCPRSGTTLLQSMLSSHPKVISFPETHLLSHTIPVNPVLRFLKIYGSTSRSVLLRSMIDLGLNREQVFQPKSVIFRSAAWVNVILENIDRLANHLAEENSAFWLEKTPRHLRYISLISKADPDSRFIHIIRKGKEVVSSMYFATQKHPEQWGGERSIEKCVYWWNRSTKYSKQYLGSQKHLFISYEQLVSEPEVVLKAFCKKTGLPYYPVMIQSYHETASTLIKEEEKWKKKNTSAQLSSSKKFDLLPDKDQKYIEKNIADFPYRSIQF</sequence>
<evidence type="ECO:0000256" key="1">
    <source>
        <dbReference type="ARBA" id="ARBA00022679"/>
    </source>
</evidence>
<dbReference type="InterPro" id="IPR026634">
    <property type="entry name" value="TPST-like"/>
</dbReference>
<dbReference type="EMBL" id="JAJNDC010000001">
    <property type="protein sequence ID" value="MCW9711643.1"/>
    <property type="molecule type" value="Genomic_DNA"/>
</dbReference>
<dbReference type="SUPFAM" id="SSF52540">
    <property type="entry name" value="P-loop containing nucleoside triphosphate hydrolases"/>
    <property type="match status" value="1"/>
</dbReference>
<dbReference type="Gene3D" id="3.40.50.300">
    <property type="entry name" value="P-loop containing nucleotide triphosphate hydrolases"/>
    <property type="match status" value="1"/>
</dbReference>
<dbReference type="RefSeq" id="WP_265787029.1">
    <property type="nucleotide sequence ID" value="NZ_BAABRS010000001.1"/>
</dbReference>
<comment type="caution">
    <text evidence="2">The sequence shown here is derived from an EMBL/GenBank/DDBJ whole genome shotgun (WGS) entry which is preliminary data.</text>
</comment>
<keyword evidence="1" id="KW-0808">Transferase</keyword>
<gene>
    <name evidence="2" type="ORF">LQ318_01895</name>
</gene>
<organism evidence="2 3">
    <name type="scientific">Fodinibius salicampi</name>
    <dbReference type="NCBI Taxonomy" id="1920655"/>
    <lineage>
        <taxon>Bacteria</taxon>
        <taxon>Pseudomonadati</taxon>
        <taxon>Balneolota</taxon>
        <taxon>Balneolia</taxon>
        <taxon>Balneolales</taxon>
        <taxon>Balneolaceae</taxon>
        <taxon>Fodinibius</taxon>
    </lineage>
</organism>
<keyword evidence="3" id="KW-1185">Reference proteome</keyword>
<protein>
    <submittedName>
        <fullName evidence="2">Sulfotransferase</fullName>
    </submittedName>
</protein>
<dbReference type="InterPro" id="IPR027417">
    <property type="entry name" value="P-loop_NTPase"/>
</dbReference>
<dbReference type="Proteomes" id="UP001207337">
    <property type="component" value="Unassembled WGS sequence"/>
</dbReference>
<proteinExistence type="predicted"/>
<reference evidence="2 3" key="1">
    <citation type="submission" date="2021-11" db="EMBL/GenBank/DDBJ databases">
        <title>Aliifidinibius sp. nov., a new bacterium isolated from saline soil.</title>
        <authorList>
            <person name="Galisteo C."/>
            <person name="De La Haba R."/>
            <person name="Sanchez-Porro C."/>
            <person name="Ventosa A."/>
        </authorList>
    </citation>
    <scope>NUCLEOTIDE SEQUENCE [LARGE SCALE GENOMIC DNA]</scope>
    <source>
        <strain evidence="2 3">KACC 190600</strain>
    </source>
</reference>
<evidence type="ECO:0000313" key="2">
    <source>
        <dbReference type="EMBL" id="MCW9711643.1"/>
    </source>
</evidence>
<dbReference type="Pfam" id="PF13469">
    <property type="entry name" value="Sulfotransfer_3"/>
    <property type="match status" value="1"/>
</dbReference>
<dbReference type="PANTHER" id="PTHR12788:SF10">
    <property type="entry name" value="PROTEIN-TYROSINE SULFOTRANSFERASE"/>
    <property type="match status" value="1"/>
</dbReference>
<accession>A0ABT3PUY7</accession>
<evidence type="ECO:0000313" key="3">
    <source>
        <dbReference type="Proteomes" id="UP001207337"/>
    </source>
</evidence>
<name>A0ABT3PUY7_9BACT</name>
<dbReference type="PANTHER" id="PTHR12788">
    <property type="entry name" value="PROTEIN-TYROSINE SULFOTRANSFERASE 2"/>
    <property type="match status" value="1"/>
</dbReference>